<dbReference type="Proteomes" id="UP000321947">
    <property type="component" value="Unassembled WGS sequence"/>
</dbReference>
<evidence type="ECO:0000313" key="4">
    <source>
        <dbReference type="Proteomes" id="UP000321947"/>
    </source>
</evidence>
<reference evidence="3 4" key="1">
    <citation type="submission" date="2019-08" db="EMBL/GenBank/DDBJ databases">
        <title>Draft genome sequences of two oriental melons (Cucumis melo L. var makuwa).</title>
        <authorList>
            <person name="Kwon S.-Y."/>
        </authorList>
    </citation>
    <scope>NUCLEOTIDE SEQUENCE [LARGE SCALE GENOMIC DNA]</scope>
    <source>
        <strain evidence="4">cv. Chang Bougi</strain>
        <strain evidence="3">cv. SW 3</strain>
        <tissue evidence="1">Leaf</tissue>
    </source>
</reference>
<gene>
    <name evidence="2" type="ORF">E5676_scaffold1510G00060</name>
    <name evidence="1" type="ORF">E6C27_scaffold2143G00080</name>
</gene>
<dbReference type="EMBL" id="SSTE01011282">
    <property type="protein sequence ID" value="KAA0051252.1"/>
    <property type="molecule type" value="Genomic_DNA"/>
</dbReference>
<dbReference type="OrthoDB" id="1750575at2759"/>
<name>A0A5A7U5W5_CUCMM</name>
<protein>
    <submittedName>
        <fullName evidence="1">UBN2_3 domain-containing protein</fullName>
    </submittedName>
</protein>
<evidence type="ECO:0000313" key="2">
    <source>
        <dbReference type="EMBL" id="TYK28095.1"/>
    </source>
</evidence>
<dbReference type="Proteomes" id="UP000321393">
    <property type="component" value="Unassembled WGS sequence"/>
</dbReference>
<proteinExistence type="predicted"/>
<dbReference type="AlphaFoldDB" id="A0A5A7U5W5"/>
<accession>A0A5A7U5W5</accession>
<dbReference type="EMBL" id="SSTD01002414">
    <property type="protein sequence ID" value="TYK28095.1"/>
    <property type="molecule type" value="Genomic_DNA"/>
</dbReference>
<organism evidence="1 3">
    <name type="scientific">Cucumis melo var. makuwa</name>
    <name type="common">Oriental melon</name>
    <dbReference type="NCBI Taxonomy" id="1194695"/>
    <lineage>
        <taxon>Eukaryota</taxon>
        <taxon>Viridiplantae</taxon>
        <taxon>Streptophyta</taxon>
        <taxon>Embryophyta</taxon>
        <taxon>Tracheophyta</taxon>
        <taxon>Spermatophyta</taxon>
        <taxon>Magnoliopsida</taxon>
        <taxon>eudicotyledons</taxon>
        <taxon>Gunneridae</taxon>
        <taxon>Pentapetalae</taxon>
        <taxon>rosids</taxon>
        <taxon>fabids</taxon>
        <taxon>Cucurbitales</taxon>
        <taxon>Cucurbitaceae</taxon>
        <taxon>Benincaseae</taxon>
        <taxon>Cucumis</taxon>
    </lineage>
</organism>
<evidence type="ECO:0000313" key="1">
    <source>
        <dbReference type="EMBL" id="KAA0051252.1"/>
    </source>
</evidence>
<evidence type="ECO:0000313" key="3">
    <source>
        <dbReference type="Proteomes" id="UP000321393"/>
    </source>
</evidence>
<comment type="caution">
    <text evidence="1">The sequence shown here is derived from an EMBL/GenBank/DDBJ whole genome shotgun (WGS) entry which is preliminary data.</text>
</comment>
<sequence length="153" mass="17132">MPLTSGTWAVSSHRPAHYLLRTVGCPTVKPFQPPASSHAAYELRTATLNRKSLKSVQSNIEAGKSSTHSKPTELLMYSKNPMFLEGRHKFDFLSGGTVRLLPGDALKRLWKGEDSLTRSMLINSMEPQIGKPLLYAARTKDLWDTTQTLYSKR</sequence>